<evidence type="ECO:0000313" key="6">
    <source>
        <dbReference type="Proteomes" id="UP001627154"/>
    </source>
</evidence>
<evidence type="ECO:0000256" key="1">
    <source>
        <dbReference type="ARBA" id="ARBA00004123"/>
    </source>
</evidence>
<keyword evidence="6" id="KW-1185">Reference proteome</keyword>
<dbReference type="PANTHER" id="PTHR19303">
    <property type="entry name" value="TRANSPOSON"/>
    <property type="match status" value="1"/>
</dbReference>
<accession>A0ABD2W644</accession>
<dbReference type="PROSITE" id="PS51253">
    <property type="entry name" value="HTH_CENPB"/>
    <property type="match status" value="1"/>
</dbReference>
<dbReference type="InterPro" id="IPR050863">
    <property type="entry name" value="CenT-Element_Derived"/>
</dbReference>
<feature type="compositionally biased region" description="Basic and acidic residues" evidence="3">
    <location>
        <begin position="734"/>
        <end position="791"/>
    </location>
</feature>
<dbReference type="Pfam" id="PF03221">
    <property type="entry name" value="HTH_Tnp_Tc5"/>
    <property type="match status" value="1"/>
</dbReference>
<dbReference type="Pfam" id="PF03184">
    <property type="entry name" value="DDE_1"/>
    <property type="match status" value="1"/>
</dbReference>
<organism evidence="5 6">
    <name type="scientific">Trichogramma kaykai</name>
    <dbReference type="NCBI Taxonomy" id="54128"/>
    <lineage>
        <taxon>Eukaryota</taxon>
        <taxon>Metazoa</taxon>
        <taxon>Ecdysozoa</taxon>
        <taxon>Arthropoda</taxon>
        <taxon>Hexapoda</taxon>
        <taxon>Insecta</taxon>
        <taxon>Pterygota</taxon>
        <taxon>Neoptera</taxon>
        <taxon>Endopterygota</taxon>
        <taxon>Hymenoptera</taxon>
        <taxon>Apocrita</taxon>
        <taxon>Proctotrupomorpha</taxon>
        <taxon>Chalcidoidea</taxon>
        <taxon>Trichogrammatidae</taxon>
        <taxon>Trichogramma</taxon>
    </lineage>
</organism>
<protein>
    <recommendedName>
        <fullName evidence="4">HTH CENPB-type domain-containing protein</fullName>
    </recommendedName>
</protein>
<dbReference type="InterPro" id="IPR006600">
    <property type="entry name" value="HTH_CenpB_DNA-bd_dom"/>
</dbReference>
<reference evidence="5 6" key="1">
    <citation type="journal article" date="2024" name="bioRxiv">
        <title>A reference genome for Trichogramma kaykai: A tiny desert-dwelling parasitoid wasp with competing sex-ratio distorters.</title>
        <authorList>
            <person name="Culotta J."/>
            <person name="Lindsey A.R."/>
        </authorList>
    </citation>
    <scope>NUCLEOTIDE SEQUENCE [LARGE SCALE GENOMIC DNA]</scope>
    <source>
        <strain evidence="5 6">KSX58</strain>
    </source>
</reference>
<feature type="domain" description="HTH CENPB-type" evidence="4">
    <location>
        <begin position="58"/>
        <end position="134"/>
    </location>
</feature>
<evidence type="ECO:0000256" key="2">
    <source>
        <dbReference type="ARBA" id="ARBA00023125"/>
    </source>
</evidence>
<feature type="region of interest" description="Disordered" evidence="3">
    <location>
        <begin position="483"/>
        <end position="508"/>
    </location>
</feature>
<sequence length="816" mass="94640">MSKQKRAYKLHDYSLDDLEEAIERVNNGESYGKTVAEFKIPKSTLYAKANDLVPVDAKRGPSTVLSEEEEENRLEKWILDKARLGFPMHEEEVKTAVQNIVNDLERPNYFTTDNKPGEKWMKLFLKRHPDIKNKRSEALTKTRASVTEAKLREWFKEVYTYFTEHKLEHVLDRPESIFNGDESGFCLCPKSSRLLGPKKEKNFYEISAGNEKENITVLCSFSAAGATLPPMIMFSYQRIPAHLTQAIPPDWAIRRSDSGWMVSSTFYEYIANVFYPWCVKNEVPFPVVYFLDGHKSHLSLELSDFCREKSIILISLFPNSTHIIQPCDVAIFRAVKIKWREQIQSYKQQTHVPLTRANFAPLLKNALDTLSVETIKNGFKKCGLYPFEPDAPDYSQYISNQREQIKKKNSCEREKSVLNYNDYVSTKRFFDNFIKKDKLEKFIEMRNTNKLCSNQTYLLWKKCIDNMELFEPEHNERGLTNETVQFNSSDHSSDSLMDESTRDTSPSISQFSSYTAGSMQMLSDESIISASSIMKIPVINVESCDVISVCDINTISTTQQVDLNSNDIVQVLPTINIENVVAGSKKNNVLLQKHSNIISIEEHRGENLIYETPENSHDFDSSSMSENQRINIISETPDSSQEFNSTNISKNQRINVIDKTPENSKNSSVWDKHCYCPSVTKSTKTRKEAPKLPCVLTSNQWREIQLQKKLEKEEKEAGIKERALQRKIKKENDELEKKRRKEERERKKLEKEEQLAEKTRNHEKKAQIKQDKMNSQKEKSTQGKKIYEKENVPNYTKINENQNLKRRTTNRKNIKN</sequence>
<dbReference type="InterPro" id="IPR009057">
    <property type="entry name" value="Homeodomain-like_sf"/>
</dbReference>
<feature type="compositionally biased region" description="Basic residues" evidence="3">
    <location>
        <begin position="804"/>
        <end position="816"/>
    </location>
</feature>
<dbReference type="EMBL" id="JBJJXI010000130">
    <property type="protein sequence ID" value="KAL3388520.1"/>
    <property type="molecule type" value="Genomic_DNA"/>
</dbReference>
<keyword evidence="2" id="KW-0238">DNA-binding</keyword>
<name>A0ABD2W644_9HYME</name>
<dbReference type="SUPFAM" id="SSF46689">
    <property type="entry name" value="Homeodomain-like"/>
    <property type="match status" value="1"/>
</dbReference>
<dbReference type="Proteomes" id="UP001627154">
    <property type="component" value="Unassembled WGS sequence"/>
</dbReference>
<dbReference type="AlphaFoldDB" id="A0ABD2W644"/>
<dbReference type="InterPro" id="IPR004875">
    <property type="entry name" value="DDE_SF_endonuclease_dom"/>
</dbReference>
<evidence type="ECO:0000259" key="4">
    <source>
        <dbReference type="PROSITE" id="PS51253"/>
    </source>
</evidence>
<dbReference type="GO" id="GO:0005634">
    <property type="term" value="C:nucleus"/>
    <property type="evidence" value="ECO:0007669"/>
    <property type="project" value="UniProtKB-SubCell"/>
</dbReference>
<gene>
    <name evidence="5" type="ORF">TKK_016385</name>
</gene>
<dbReference type="PANTHER" id="PTHR19303:SF74">
    <property type="entry name" value="POGO TRANSPOSABLE ELEMENT WITH KRAB DOMAIN"/>
    <property type="match status" value="1"/>
</dbReference>
<evidence type="ECO:0000256" key="3">
    <source>
        <dbReference type="SAM" id="MobiDB-lite"/>
    </source>
</evidence>
<comment type="caution">
    <text evidence="5">The sequence shown here is derived from an EMBL/GenBank/DDBJ whole genome shotgun (WGS) entry which is preliminary data.</text>
</comment>
<dbReference type="Gene3D" id="1.10.10.60">
    <property type="entry name" value="Homeodomain-like"/>
    <property type="match status" value="1"/>
</dbReference>
<feature type="region of interest" description="Disordered" evidence="3">
    <location>
        <begin position="734"/>
        <end position="816"/>
    </location>
</feature>
<dbReference type="GO" id="GO:0003677">
    <property type="term" value="F:DNA binding"/>
    <property type="evidence" value="ECO:0007669"/>
    <property type="project" value="UniProtKB-KW"/>
</dbReference>
<comment type="subcellular location">
    <subcellularLocation>
        <location evidence="1">Nucleus</location>
    </subcellularLocation>
</comment>
<evidence type="ECO:0000313" key="5">
    <source>
        <dbReference type="EMBL" id="KAL3388520.1"/>
    </source>
</evidence>
<proteinExistence type="predicted"/>
<feature type="compositionally biased region" description="Polar residues" evidence="3">
    <location>
        <begin position="793"/>
        <end position="802"/>
    </location>
</feature>